<evidence type="ECO:0000259" key="3">
    <source>
        <dbReference type="Pfam" id="PF02397"/>
    </source>
</evidence>
<dbReference type="GO" id="GO:0016780">
    <property type="term" value="F:phosphotransferase activity, for other substituted phosphate groups"/>
    <property type="evidence" value="ECO:0007669"/>
    <property type="project" value="TreeGrafter"/>
</dbReference>
<evidence type="ECO:0000256" key="1">
    <source>
        <dbReference type="ARBA" id="ARBA00006464"/>
    </source>
</evidence>
<keyword evidence="4" id="KW-0808">Transferase</keyword>
<gene>
    <name evidence="4" type="ORF">LABALGLTS371_06950</name>
</gene>
<accession>A0A5C6M8P5</accession>
<evidence type="ECO:0000313" key="5">
    <source>
        <dbReference type="Proteomes" id="UP000321659"/>
    </source>
</evidence>
<keyword evidence="2" id="KW-0812">Transmembrane</keyword>
<dbReference type="AlphaFoldDB" id="A0A5C6M8P5"/>
<dbReference type="PANTHER" id="PTHR30576:SF10">
    <property type="entry name" value="SLL5057 PROTEIN"/>
    <property type="match status" value="1"/>
</dbReference>
<dbReference type="PANTHER" id="PTHR30576">
    <property type="entry name" value="COLANIC BIOSYNTHESIS UDP-GLUCOSE LIPID CARRIER TRANSFERASE"/>
    <property type="match status" value="1"/>
</dbReference>
<evidence type="ECO:0000256" key="2">
    <source>
        <dbReference type="SAM" id="Phobius"/>
    </source>
</evidence>
<sequence>MYQKYFKRIVDVVLSGIGLILLSWLFLILIIAVKVTSPGPVLFKQKRVGKNRKLFEIYKFRSMRADTPDVPTHLLDNPEKWITPVGKILRKSSLDELPQLLNIFKGDMSIIGPRPALWNQNDLIDDRDKYDVNDVLPGLTGLAQISGRDELPIFIKSKIDGKYVKNITFIGDVKLFFCTLLSVIIADGVSEGTNGNDMDKK</sequence>
<keyword evidence="2" id="KW-1133">Transmembrane helix</keyword>
<evidence type="ECO:0000313" key="4">
    <source>
        <dbReference type="EMBL" id="TWW11180.1"/>
    </source>
</evidence>
<dbReference type="Proteomes" id="UP000321659">
    <property type="component" value="Unassembled WGS sequence"/>
</dbReference>
<reference evidence="4 5" key="1">
    <citation type="submission" date="2019-04" db="EMBL/GenBank/DDBJ databases">
        <title>In vitro growth and metabolic characteristics of meat-borne Lactobacillus algidus strains.</title>
        <authorList>
            <person name="Sade E."/>
            <person name="Per J."/>
            <person name="Tytti H."/>
            <person name="Johanna B.K."/>
        </authorList>
    </citation>
    <scope>NUCLEOTIDE SEQUENCE [LARGE SCALE GENOMIC DNA]</scope>
    <source>
        <strain evidence="4 5">LTS37-1</strain>
    </source>
</reference>
<name>A0A5C6M8P5_9LACO</name>
<keyword evidence="2" id="KW-0472">Membrane</keyword>
<dbReference type="InterPro" id="IPR003362">
    <property type="entry name" value="Bact_transf"/>
</dbReference>
<protein>
    <submittedName>
        <fullName evidence="4">UDP-phosphate galactose phosphotransferase</fullName>
    </submittedName>
</protein>
<dbReference type="RefSeq" id="WP_146302561.1">
    <property type="nucleotide sequence ID" value="NZ_JANXKU010000002.1"/>
</dbReference>
<organism evidence="4 5">
    <name type="scientific">Dellaglioa algida</name>
    <dbReference type="NCBI Taxonomy" id="105612"/>
    <lineage>
        <taxon>Bacteria</taxon>
        <taxon>Bacillati</taxon>
        <taxon>Bacillota</taxon>
        <taxon>Bacilli</taxon>
        <taxon>Lactobacillales</taxon>
        <taxon>Lactobacillaceae</taxon>
        <taxon>Dellaglioa</taxon>
    </lineage>
</organism>
<feature type="domain" description="Bacterial sugar transferase" evidence="3">
    <location>
        <begin position="7"/>
        <end position="184"/>
    </location>
</feature>
<dbReference type="Pfam" id="PF02397">
    <property type="entry name" value="Bac_transf"/>
    <property type="match status" value="1"/>
</dbReference>
<comment type="caution">
    <text evidence="4">The sequence shown here is derived from an EMBL/GenBank/DDBJ whole genome shotgun (WGS) entry which is preliminary data.</text>
</comment>
<comment type="similarity">
    <text evidence="1">Belongs to the bacterial sugar transferase family.</text>
</comment>
<feature type="transmembrane region" description="Helical" evidence="2">
    <location>
        <begin position="12"/>
        <end position="33"/>
    </location>
</feature>
<proteinExistence type="inferred from homology"/>
<dbReference type="EMBL" id="SRRQ01000004">
    <property type="protein sequence ID" value="TWW11180.1"/>
    <property type="molecule type" value="Genomic_DNA"/>
</dbReference>